<name>A0A1I8A977_9BILA</name>
<protein>
    <submittedName>
        <fullName evidence="2">Uncharacterized protein</fullName>
    </submittedName>
</protein>
<sequence>MDSASSGACFSVRSPSLSKEELLEKRRAQSAAQKRSFLVRMVSDPKCYNPKIVRHLNMTNYRKMSQDVYRDRTLRYERSSAGCILLASVLGRPSSTEHAVDPRALEARFTGLVRWFTFSQIEWCLDSTHDELDDEDGAVNETIVALQQTGLQTPM</sequence>
<keyword evidence="1" id="KW-1185">Reference proteome</keyword>
<dbReference type="AlphaFoldDB" id="A0A1I8A977"/>
<proteinExistence type="predicted"/>
<evidence type="ECO:0000313" key="2">
    <source>
        <dbReference type="WBParaSite" id="L893_g33833.t1"/>
    </source>
</evidence>
<evidence type="ECO:0000313" key="1">
    <source>
        <dbReference type="Proteomes" id="UP000095287"/>
    </source>
</evidence>
<reference evidence="2" key="1">
    <citation type="submission" date="2016-11" db="UniProtKB">
        <authorList>
            <consortium name="WormBaseParasite"/>
        </authorList>
    </citation>
    <scope>IDENTIFICATION</scope>
</reference>
<organism evidence="1 2">
    <name type="scientific">Steinernema glaseri</name>
    <dbReference type="NCBI Taxonomy" id="37863"/>
    <lineage>
        <taxon>Eukaryota</taxon>
        <taxon>Metazoa</taxon>
        <taxon>Ecdysozoa</taxon>
        <taxon>Nematoda</taxon>
        <taxon>Chromadorea</taxon>
        <taxon>Rhabditida</taxon>
        <taxon>Tylenchina</taxon>
        <taxon>Panagrolaimomorpha</taxon>
        <taxon>Strongyloidoidea</taxon>
        <taxon>Steinernematidae</taxon>
        <taxon>Steinernema</taxon>
    </lineage>
</organism>
<dbReference type="Proteomes" id="UP000095287">
    <property type="component" value="Unplaced"/>
</dbReference>
<accession>A0A1I8A977</accession>
<dbReference type="WBParaSite" id="L893_g33833.t1">
    <property type="protein sequence ID" value="L893_g33833.t1"/>
    <property type="gene ID" value="L893_g33833"/>
</dbReference>